<name>A0A6V7QC66_ANACO</name>
<feature type="region of interest" description="Disordered" evidence="1">
    <location>
        <begin position="1"/>
        <end position="39"/>
    </location>
</feature>
<organism evidence="2">
    <name type="scientific">Ananas comosus var. bracteatus</name>
    <name type="common">red pineapple</name>
    <dbReference type="NCBI Taxonomy" id="296719"/>
    <lineage>
        <taxon>Eukaryota</taxon>
        <taxon>Viridiplantae</taxon>
        <taxon>Streptophyta</taxon>
        <taxon>Embryophyta</taxon>
        <taxon>Tracheophyta</taxon>
        <taxon>Spermatophyta</taxon>
        <taxon>Magnoliopsida</taxon>
        <taxon>Liliopsida</taxon>
        <taxon>Poales</taxon>
        <taxon>Bromeliaceae</taxon>
        <taxon>Bromelioideae</taxon>
        <taxon>Ananas</taxon>
    </lineage>
</organism>
<reference evidence="2" key="1">
    <citation type="submission" date="2020-07" db="EMBL/GenBank/DDBJ databases">
        <authorList>
            <person name="Lin J."/>
        </authorList>
    </citation>
    <scope>NUCLEOTIDE SEQUENCE</scope>
</reference>
<feature type="region of interest" description="Disordered" evidence="1">
    <location>
        <begin position="66"/>
        <end position="85"/>
    </location>
</feature>
<feature type="compositionally biased region" description="Basic and acidic residues" evidence="1">
    <location>
        <begin position="109"/>
        <end position="119"/>
    </location>
</feature>
<feature type="region of interest" description="Disordered" evidence="1">
    <location>
        <begin position="96"/>
        <end position="133"/>
    </location>
</feature>
<accession>A0A6V7QC66</accession>
<gene>
    <name evidence="2" type="ORF">CB5_LOCUS24000</name>
</gene>
<dbReference type="AlphaFoldDB" id="A0A6V7QC66"/>
<sequence>MWAPGGSGAWRGGAEKVGCDSGNGAGGGSGAGGGRGIVWDVGPWRRQQRRWDVAAATARVATVARVAGSGEDPSAVGSDGDEEGGEAGLVVEVGEYERGGGGGAGEGAPEQKKITNEKKKREKKKREKKKRKKGIFVRWRKIRLESSKLKKVVQFC</sequence>
<evidence type="ECO:0000256" key="1">
    <source>
        <dbReference type="SAM" id="MobiDB-lite"/>
    </source>
</evidence>
<feature type="compositionally biased region" description="Basic residues" evidence="1">
    <location>
        <begin position="120"/>
        <end position="133"/>
    </location>
</feature>
<feature type="compositionally biased region" description="Gly residues" evidence="1">
    <location>
        <begin position="21"/>
        <end position="36"/>
    </location>
</feature>
<protein>
    <submittedName>
        <fullName evidence="2">Uncharacterized protein</fullName>
    </submittedName>
</protein>
<proteinExistence type="predicted"/>
<feature type="compositionally biased region" description="Gly residues" evidence="1">
    <location>
        <begin position="1"/>
        <end position="11"/>
    </location>
</feature>
<dbReference type="EMBL" id="LR862135">
    <property type="protein sequence ID" value="CAD1840789.1"/>
    <property type="molecule type" value="Genomic_DNA"/>
</dbReference>
<evidence type="ECO:0000313" key="2">
    <source>
        <dbReference type="EMBL" id="CAD1840789.1"/>
    </source>
</evidence>